<keyword evidence="7" id="KW-0575">Peroxidase</keyword>
<keyword evidence="8" id="KW-1185">Reference proteome</keyword>
<dbReference type="PROSITE" id="PS51352">
    <property type="entry name" value="THIOREDOXIN_2"/>
    <property type="match status" value="1"/>
</dbReference>
<dbReference type="PANTHER" id="PTHR42852:SF6">
    <property type="entry name" value="THIOL:DISULFIDE INTERCHANGE PROTEIN DSBE"/>
    <property type="match status" value="1"/>
</dbReference>
<dbReference type="InterPro" id="IPR036249">
    <property type="entry name" value="Thioredoxin-like_sf"/>
</dbReference>
<dbReference type="Gene3D" id="3.40.30.10">
    <property type="entry name" value="Glutaredoxin"/>
    <property type="match status" value="1"/>
</dbReference>
<proteinExistence type="predicted"/>
<name>A0ABW2ZJY0_9SPHI</name>
<sequence>MKINILIFFLTLFSLSGFTQNTVKINAICPLIKDGTEITLIKAAPRRFEKSKLKLITKSAYHRFSFVIPTGFGENYLLYVNKNFARLHLGPSDIALEIIDSTLKTLKVTGNKTYDEYEEFNSDQSKSSESKAYDIARVNYYHSFEANNITSKEREILKIKVDSLNILKQKKDLQLSITFINKHPSSYLNTFLLYNLIDRAPEKTISDAFKKLPLQSKKNTWGSELQYRIDSLFIGSKAPAFMQADTAGQMVSLNSFKGKYLLLDFWASWCVPCRADNPNLIKAINNYSNKNFTIASISLDSDKAKWMQAIKDDKLTAWTHLSDLKVWNNEVSSKYYVYAAPNNYLIDPNGIIIAKDIHGEELLNKLNELIK</sequence>
<dbReference type="InterPro" id="IPR013766">
    <property type="entry name" value="Thioredoxin_domain"/>
</dbReference>
<dbReference type="CDD" id="cd02966">
    <property type="entry name" value="TlpA_like_family"/>
    <property type="match status" value="1"/>
</dbReference>
<organism evidence="7 8">
    <name type="scientific">Mucilaginibacter lutimaris</name>
    <dbReference type="NCBI Taxonomy" id="931629"/>
    <lineage>
        <taxon>Bacteria</taxon>
        <taxon>Pseudomonadati</taxon>
        <taxon>Bacteroidota</taxon>
        <taxon>Sphingobacteriia</taxon>
        <taxon>Sphingobacteriales</taxon>
        <taxon>Sphingobacteriaceae</taxon>
        <taxon>Mucilaginibacter</taxon>
    </lineage>
</organism>
<gene>
    <name evidence="7" type="ORF">ACFQZI_16870</name>
</gene>
<reference evidence="8" key="1">
    <citation type="journal article" date="2019" name="Int. J. Syst. Evol. Microbiol.">
        <title>The Global Catalogue of Microorganisms (GCM) 10K type strain sequencing project: providing services to taxonomists for standard genome sequencing and annotation.</title>
        <authorList>
            <consortium name="The Broad Institute Genomics Platform"/>
            <consortium name="The Broad Institute Genome Sequencing Center for Infectious Disease"/>
            <person name="Wu L."/>
            <person name="Ma J."/>
        </authorList>
    </citation>
    <scope>NUCLEOTIDE SEQUENCE [LARGE SCALE GENOMIC DNA]</scope>
    <source>
        <strain evidence="8">CCUG 60742</strain>
    </source>
</reference>
<dbReference type="Pfam" id="PF00578">
    <property type="entry name" value="AhpC-TSA"/>
    <property type="match status" value="1"/>
</dbReference>
<protein>
    <submittedName>
        <fullName evidence="7">Peroxiredoxin family protein</fullName>
        <ecNumber evidence="7">1.11.1.24</ecNumber>
    </submittedName>
</protein>
<feature type="chain" id="PRO_5046125563" evidence="5">
    <location>
        <begin position="20"/>
        <end position="371"/>
    </location>
</feature>
<keyword evidence="4" id="KW-0676">Redox-active center</keyword>
<dbReference type="SUPFAM" id="SSF52833">
    <property type="entry name" value="Thioredoxin-like"/>
    <property type="match status" value="1"/>
</dbReference>
<dbReference type="InterPro" id="IPR000866">
    <property type="entry name" value="AhpC/TSA"/>
</dbReference>
<dbReference type="PROSITE" id="PS00194">
    <property type="entry name" value="THIOREDOXIN_1"/>
    <property type="match status" value="1"/>
</dbReference>
<evidence type="ECO:0000313" key="8">
    <source>
        <dbReference type="Proteomes" id="UP001597073"/>
    </source>
</evidence>
<feature type="signal peptide" evidence="5">
    <location>
        <begin position="1"/>
        <end position="19"/>
    </location>
</feature>
<accession>A0ABW2ZJY0</accession>
<dbReference type="EMBL" id="JBHTIA010000012">
    <property type="protein sequence ID" value="MFD0766535.1"/>
    <property type="molecule type" value="Genomic_DNA"/>
</dbReference>
<dbReference type="InterPro" id="IPR017937">
    <property type="entry name" value="Thioredoxin_CS"/>
</dbReference>
<dbReference type="InterPro" id="IPR050553">
    <property type="entry name" value="Thioredoxin_ResA/DsbE_sf"/>
</dbReference>
<comment type="caution">
    <text evidence="7">The sequence shown here is derived from an EMBL/GenBank/DDBJ whole genome shotgun (WGS) entry which is preliminary data.</text>
</comment>
<keyword evidence="3" id="KW-1015">Disulfide bond</keyword>
<keyword evidence="5" id="KW-0732">Signal</keyword>
<keyword evidence="2" id="KW-0201">Cytochrome c-type biogenesis</keyword>
<evidence type="ECO:0000256" key="5">
    <source>
        <dbReference type="SAM" id="SignalP"/>
    </source>
</evidence>
<evidence type="ECO:0000256" key="2">
    <source>
        <dbReference type="ARBA" id="ARBA00022748"/>
    </source>
</evidence>
<dbReference type="RefSeq" id="WP_377144566.1">
    <property type="nucleotide sequence ID" value="NZ_JBHTIA010000012.1"/>
</dbReference>
<evidence type="ECO:0000256" key="3">
    <source>
        <dbReference type="ARBA" id="ARBA00023157"/>
    </source>
</evidence>
<dbReference type="Proteomes" id="UP001597073">
    <property type="component" value="Unassembled WGS sequence"/>
</dbReference>
<evidence type="ECO:0000313" key="7">
    <source>
        <dbReference type="EMBL" id="MFD0766535.1"/>
    </source>
</evidence>
<dbReference type="PANTHER" id="PTHR42852">
    <property type="entry name" value="THIOL:DISULFIDE INTERCHANGE PROTEIN DSBE"/>
    <property type="match status" value="1"/>
</dbReference>
<evidence type="ECO:0000256" key="4">
    <source>
        <dbReference type="ARBA" id="ARBA00023284"/>
    </source>
</evidence>
<feature type="domain" description="Thioredoxin" evidence="6">
    <location>
        <begin position="232"/>
        <end position="371"/>
    </location>
</feature>
<evidence type="ECO:0000259" key="6">
    <source>
        <dbReference type="PROSITE" id="PS51352"/>
    </source>
</evidence>
<comment type="subcellular location">
    <subcellularLocation>
        <location evidence="1">Cell envelope</location>
    </subcellularLocation>
</comment>
<dbReference type="GO" id="GO:0140824">
    <property type="term" value="F:thioredoxin-dependent peroxiredoxin activity"/>
    <property type="evidence" value="ECO:0007669"/>
    <property type="project" value="UniProtKB-EC"/>
</dbReference>
<dbReference type="EC" id="1.11.1.24" evidence="7"/>
<keyword evidence="7" id="KW-0560">Oxidoreductase</keyword>
<evidence type="ECO:0000256" key="1">
    <source>
        <dbReference type="ARBA" id="ARBA00004196"/>
    </source>
</evidence>